<proteinExistence type="predicted"/>
<gene>
    <name evidence="2" type="ORF">N7U68_07570</name>
</gene>
<protein>
    <submittedName>
        <fullName evidence="2">Uncharacterized protein</fullName>
    </submittedName>
</protein>
<accession>A0ABY6DED2</accession>
<sequence>MLRTALMLCLLATPAAAQQAVPCDWVARADAIVEPWEDNTATFANGKVRLALMDVIEPAAGAFHILILSPPSDEMGGRQCRTLGASENVGFSDVDWSSLDAGYDPAVGLIFDLNVRVYDGIDFVPRWLRFTLNQATGVIGARLK</sequence>
<name>A0ABY6DED2_9RHOB</name>
<dbReference type="EMBL" id="CP106738">
    <property type="protein sequence ID" value="UXX84488.1"/>
    <property type="molecule type" value="Genomic_DNA"/>
</dbReference>
<organism evidence="2 3">
    <name type="scientific">Roseovarius pelagicus</name>
    <dbReference type="NCBI Taxonomy" id="2980108"/>
    <lineage>
        <taxon>Bacteria</taxon>
        <taxon>Pseudomonadati</taxon>
        <taxon>Pseudomonadota</taxon>
        <taxon>Alphaproteobacteria</taxon>
        <taxon>Rhodobacterales</taxon>
        <taxon>Roseobacteraceae</taxon>
        <taxon>Roseovarius</taxon>
    </lineage>
</organism>
<keyword evidence="1" id="KW-0732">Signal</keyword>
<evidence type="ECO:0000313" key="2">
    <source>
        <dbReference type="EMBL" id="UXX84488.1"/>
    </source>
</evidence>
<feature type="chain" id="PRO_5047430060" evidence="1">
    <location>
        <begin position="18"/>
        <end position="144"/>
    </location>
</feature>
<dbReference type="RefSeq" id="WP_263048727.1">
    <property type="nucleotide sequence ID" value="NZ_CP106738.1"/>
</dbReference>
<reference evidence="2" key="1">
    <citation type="submission" date="2022-10" db="EMBL/GenBank/DDBJ databases">
        <title>Roseovarius pelagicus sp. nov., isolated from Arctic seawater.</title>
        <authorList>
            <person name="Hong Y.W."/>
            <person name="Hwang C.Y."/>
        </authorList>
    </citation>
    <scope>NUCLEOTIDE SEQUENCE</scope>
    <source>
        <strain evidence="2">HL-MP18</strain>
    </source>
</reference>
<keyword evidence="3" id="KW-1185">Reference proteome</keyword>
<evidence type="ECO:0000256" key="1">
    <source>
        <dbReference type="SAM" id="SignalP"/>
    </source>
</evidence>
<evidence type="ECO:0000313" key="3">
    <source>
        <dbReference type="Proteomes" id="UP001064087"/>
    </source>
</evidence>
<feature type="signal peptide" evidence="1">
    <location>
        <begin position="1"/>
        <end position="17"/>
    </location>
</feature>
<dbReference type="Proteomes" id="UP001064087">
    <property type="component" value="Chromosome"/>
</dbReference>